<protein>
    <submittedName>
        <fullName evidence="3">XRE family transcriptional regulator</fullName>
    </submittedName>
</protein>
<reference evidence="3 4" key="1">
    <citation type="submission" date="2016-04" db="EMBL/GenBank/DDBJ databases">
        <authorList>
            <person name="Evans L.H."/>
            <person name="Alamgir A."/>
            <person name="Owens N."/>
            <person name="Weber N.D."/>
            <person name="Virtaneva K."/>
            <person name="Barbian K."/>
            <person name="Babar A."/>
            <person name="Rosenke K."/>
        </authorList>
    </citation>
    <scope>NUCLEOTIDE SEQUENCE [LARGE SCALE GENOMIC DNA]</scope>
    <source>
        <strain evidence="3 4">LMa1</strain>
    </source>
</reference>
<comment type="caution">
    <text evidence="3">The sequence shown here is derived from an EMBL/GenBank/DDBJ whole genome shotgun (WGS) entry which is preliminary data.</text>
</comment>
<keyword evidence="2" id="KW-1277">Toxin-antitoxin system</keyword>
<organism evidence="3 4">
    <name type="scientific">Desulfotomaculum copahuensis</name>
    <dbReference type="NCBI Taxonomy" id="1838280"/>
    <lineage>
        <taxon>Bacteria</taxon>
        <taxon>Bacillati</taxon>
        <taxon>Bacillota</taxon>
        <taxon>Clostridia</taxon>
        <taxon>Eubacteriales</taxon>
        <taxon>Desulfotomaculaceae</taxon>
        <taxon>Desulfotomaculum</taxon>
    </lineage>
</organism>
<accession>A0A1B7LAY9</accession>
<evidence type="ECO:0000256" key="1">
    <source>
        <dbReference type="ARBA" id="ARBA00010562"/>
    </source>
</evidence>
<dbReference type="InterPro" id="IPR013321">
    <property type="entry name" value="Arc_rbn_hlx_hlx"/>
</dbReference>
<keyword evidence="4" id="KW-1185">Reference proteome</keyword>
<dbReference type="OrthoDB" id="9804867at2"/>
<dbReference type="Proteomes" id="UP000078532">
    <property type="component" value="Unassembled WGS sequence"/>
</dbReference>
<dbReference type="GO" id="GO:0006355">
    <property type="term" value="P:regulation of DNA-templated transcription"/>
    <property type="evidence" value="ECO:0007669"/>
    <property type="project" value="InterPro"/>
</dbReference>
<gene>
    <name evidence="3" type="ORF">A6M21_15455</name>
</gene>
<dbReference type="GO" id="GO:0006351">
    <property type="term" value="P:DNA-templated transcription"/>
    <property type="evidence" value="ECO:0007669"/>
    <property type="project" value="TreeGrafter"/>
</dbReference>
<sequence length="101" mass="11377">MARTANIFARVEPEIKEQAEKVLEQLGIPMSNAIGLFLRQVVLQRGIPFDTKLPRNMPLSIEEISEEQFNAEIEKGMADLNSGKVVPAEKVFDRMSKDYGL</sequence>
<dbReference type="InterPro" id="IPR007337">
    <property type="entry name" value="RelB/DinJ"/>
</dbReference>
<dbReference type="Pfam" id="PF04221">
    <property type="entry name" value="RelB"/>
    <property type="match status" value="1"/>
</dbReference>
<evidence type="ECO:0000313" key="4">
    <source>
        <dbReference type="Proteomes" id="UP000078532"/>
    </source>
</evidence>
<dbReference type="STRING" id="1838280.A6M21_15455"/>
<name>A0A1B7LAY9_9FIRM</name>
<proteinExistence type="inferred from homology"/>
<dbReference type="PANTHER" id="PTHR38781">
    <property type="entry name" value="ANTITOXIN DINJ-RELATED"/>
    <property type="match status" value="1"/>
</dbReference>
<dbReference type="AlphaFoldDB" id="A0A1B7LAY9"/>
<dbReference type="RefSeq" id="WP_066671129.1">
    <property type="nucleotide sequence ID" value="NZ_LYVF01000193.1"/>
</dbReference>
<evidence type="ECO:0000256" key="2">
    <source>
        <dbReference type="ARBA" id="ARBA00022649"/>
    </source>
</evidence>
<dbReference type="PANTHER" id="PTHR38781:SF1">
    <property type="entry name" value="ANTITOXIN DINJ-RELATED"/>
    <property type="match status" value="1"/>
</dbReference>
<comment type="similarity">
    <text evidence="1">Belongs to the RelB/DinJ antitoxin family.</text>
</comment>
<dbReference type="EMBL" id="LYVF01000193">
    <property type="protein sequence ID" value="OAT79499.1"/>
    <property type="molecule type" value="Genomic_DNA"/>
</dbReference>
<dbReference type="Gene3D" id="1.10.1220.10">
    <property type="entry name" value="Met repressor-like"/>
    <property type="match status" value="1"/>
</dbReference>
<evidence type="ECO:0000313" key="3">
    <source>
        <dbReference type="EMBL" id="OAT79499.1"/>
    </source>
</evidence>
<dbReference type="NCBIfam" id="TIGR02384">
    <property type="entry name" value="RelB_DinJ"/>
    <property type="match status" value="1"/>
</dbReference>